<evidence type="ECO:0000256" key="1">
    <source>
        <dbReference type="SAM" id="SignalP"/>
    </source>
</evidence>
<protein>
    <submittedName>
        <fullName evidence="2">Uncharacterized protein</fullName>
    </submittedName>
</protein>
<accession>A0ABT6AH63</accession>
<dbReference type="EMBL" id="JARJLM010000048">
    <property type="protein sequence ID" value="MDF3831934.1"/>
    <property type="molecule type" value="Genomic_DNA"/>
</dbReference>
<name>A0ABT6AH63_9BURK</name>
<gene>
    <name evidence="2" type="ORF">P3W85_03035</name>
</gene>
<feature type="chain" id="PRO_5045289291" evidence="1">
    <location>
        <begin position="24"/>
        <end position="129"/>
    </location>
</feature>
<feature type="signal peptide" evidence="1">
    <location>
        <begin position="1"/>
        <end position="23"/>
    </location>
</feature>
<sequence length="129" mass="13163">MKKKISAFLMAASMTALSAPAHAQADPAALKGMYDMSRNVAGLTSYCVGKGFLKEDSVRNARKMVGLIAAIPGVDTSGGDASEAIGLRGKVQMADGKEEGIESSKLGAKQWCKEAAQGVSNGLKSAAAG</sequence>
<evidence type="ECO:0000313" key="2">
    <source>
        <dbReference type="EMBL" id="MDF3831934.1"/>
    </source>
</evidence>
<keyword evidence="3" id="KW-1185">Reference proteome</keyword>
<comment type="caution">
    <text evidence="2">The sequence shown here is derived from an EMBL/GenBank/DDBJ whole genome shotgun (WGS) entry which is preliminary data.</text>
</comment>
<dbReference type="Proteomes" id="UP001216674">
    <property type="component" value="Unassembled WGS sequence"/>
</dbReference>
<organism evidence="2 3">
    <name type="scientific">Cupriavidus basilensis</name>
    <dbReference type="NCBI Taxonomy" id="68895"/>
    <lineage>
        <taxon>Bacteria</taxon>
        <taxon>Pseudomonadati</taxon>
        <taxon>Pseudomonadota</taxon>
        <taxon>Betaproteobacteria</taxon>
        <taxon>Burkholderiales</taxon>
        <taxon>Burkholderiaceae</taxon>
        <taxon>Cupriavidus</taxon>
    </lineage>
</organism>
<proteinExistence type="predicted"/>
<dbReference type="RefSeq" id="WP_017226335.1">
    <property type="nucleotide sequence ID" value="NZ_JARJLM010000048.1"/>
</dbReference>
<evidence type="ECO:0000313" key="3">
    <source>
        <dbReference type="Proteomes" id="UP001216674"/>
    </source>
</evidence>
<keyword evidence="1" id="KW-0732">Signal</keyword>
<reference evidence="2 3" key="1">
    <citation type="submission" date="2023-03" db="EMBL/GenBank/DDBJ databases">
        <title>Draft assemblies of triclosan tolerant bacteria isolated from returned activated sludge.</title>
        <authorList>
            <person name="Van Hamelsveld S."/>
        </authorList>
    </citation>
    <scope>NUCLEOTIDE SEQUENCE [LARGE SCALE GENOMIC DNA]</scope>
    <source>
        <strain evidence="2 3">GW210010_S58</strain>
    </source>
</reference>